<name>W0RKC6_9BACT</name>
<dbReference type="EMBL" id="CP007128">
    <property type="protein sequence ID" value="AHG89888.1"/>
    <property type="molecule type" value="Genomic_DNA"/>
</dbReference>
<sequence>MTLRLCCLAALTLAAAPLAAQQQPVALRRLPAKHATLKIAAPSAPAVVAAPKSARTLKAAAGDARLVVAPTVAREPKQRDLLVRAPVPAPPDLRGLKASKAARQ</sequence>
<protein>
    <submittedName>
        <fullName evidence="3">Uncharacterized protein</fullName>
    </submittedName>
</protein>
<accession>W0RKC6</accession>
<feature type="chain" id="PRO_5004795659" evidence="2">
    <location>
        <begin position="23"/>
        <end position="104"/>
    </location>
</feature>
<proteinExistence type="predicted"/>
<evidence type="ECO:0000313" key="3">
    <source>
        <dbReference type="EMBL" id="AHG89888.1"/>
    </source>
</evidence>
<dbReference type="HOGENOM" id="CLU_2246091_0_0_0"/>
<feature type="region of interest" description="Disordered" evidence="1">
    <location>
        <begin position="79"/>
        <end position="104"/>
    </location>
</feature>
<dbReference type="AlphaFoldDB" id="W0RKC6"/>
<feature type="signal peptide" evidence="2">
    <location>
        <begin position="1"/>
        <end position="22"/>
    </location>
</feature>
<gene>
    <name evidence="3" type="ORF">J421_2351</name>
</gene>
<reference evidence="3 4" key="1">
    <citation type="journal article" date="2014" name="Genome Announc.">
        <title>Genome Sequence and Methylome of Soil Bacterium Gemmatirosa kalamazoonensis KBS708T, a Member of the Rarely Cultivated Gemmatimonadetes Phylum.</title>
        <authorList>
            <person name="Debruyn J.M."/>
            <person name="Radosevich M."/>
            <person name="Wommack K.E."/>
            <person name="Polson S.W."/>
            <person name="Hauser L.J."/>
            <person name="Fawaz M.N."/>
            <person name="Korlach J."/>
            <person name="Tsai Y.C."/>
        </authorList>
    </citation>
    <scope>NUCLEOTIDE SEQUENCE [LARGE SCALE GENOMIC DNA]</scope>
    <source>
        <strain evidence="3 4">KBS708</strain>
    </source>
</reference>
<dbReference type="InParanoid" id="W0RKC6"/>
<keyword evidence="4" id="KW-1185">Reference proteome</keyword>
<evidence type="ECO:0000313" key="4">
    <source>
        <dbReference type="Proteomes" id="UP000019151"/>
    </source>
</evidence>
<evidence type="ECO:0000256" key="2">
    <source>
        <dbReference type="SAM" id="SignalP"/>
    </source>
</evidence>
<keyword evidence="2" id="KW-0732">Signal</keyword>
<dbReference type="KEGG" id="gba:J421_2351"/>
<evidence type="ECO:0000256" key="1">
    <source>
        <dbReference type="SAM" id="MobiDB-lite"/>
    </source>
</evidence>
<dbReference type="Proteomes" id="UP000019151">
    <property type="component" value="Chromosome"/>
</dbReference>
<dbReference type="RefSeq" id="WP_025411367.1">
    <property type="nucleotide sequence ID" value="NZ_CP007128.1"/>
</dbReference>
<organism evidence="3 4">
    <name type="scientific">Gemmatirosa kalamazoonensis</name>
    <dbReference type="NCBI Taxonomy" id="861299"/>
    <lineage>
        <taxon>Bacteria</taxon>
        <taxon>Pseudomonadati</taxon>
        <taxon>Gemmatimonadota</taxon>
        <taxon>Gemmatimonadia</taxon>
        <taxon>Gemmatimonadales</taxon>
        <taxon>Gemmatimonadaceae</taxon>
        <taxon>Gemmatirosa</taxon>
    </lineage>
</organism>